<comment type="similarity">
    <text evidence="1 2">Belongs to the enoyl-CoA hydratase/isomerase family.</text>
</comment>
<dbReference type="Pfam" id="PF00378">
    <property type="entry name" value="ECH_1"/>
    <property type="match status" value="1"/>
</dbReference>
<keyword evidence="4" id="KW-1185">Reference proteome</keyword>
<dbReference type="GO" id="GO:0006635">
    <property type="term" value="P:fatty acid beta-oxidation"/>
    <property type="evidence" value="ECO:0007669"/>
    <property type="project" value="TreeGrafter"/>
</dbReference>
<evidence type="ECO:0000313" key="4">
    <source>
        <dbReference type="Proteomes" id="UP000295493"/>
    </source>
</evidence>
<name>A0A4R6G016_9SPHN</name>
<organism evidence="3 4">
    <name type="scientific">Stakelama pacifica</name>
    <dbReference type="NCBI Taxonomy" id="517720"/>
    <lineage>
        <taxon>Bacteria</taxon>
        <taxon>Pseudomonadati</taxon>
        <taxon>Pseudomonadota</taxon>
        <taxon>Alphaproteobacteria</taxon>
        <taxon>Sphingomonadales</taxon>
        <taxon>Sphingomonadaceae</taxon>
        <taxon>Stakelama</taxon>
    </lineage>
</organism>
<evidence type="ECO:0000256" key="1">
    <source>
        <dbReference type="ARBA" id="ARBA00005254"/>
    </source>
</evidence>
<dbReference type="EMBL" id="SNWD01000001">
    <property type="protein sequence ID" value="TDN86794.1"/>
    <property type="molecule type" value="Genomic_DNA"/>
</dbReference>
<dbReference type="PANTHER" id="PTHR11941">
    <property type="entry name" value="ENOYL-COA HYDRATASE-RELATED"/>
    <property type="match status" value="1"/>
</dbReference>
<evidence type="ECO:0000256" key="2">
    <source>
        <dbReference type="RuleBase" id="RU003707"/>
    </source>
</evidence>
<dbReference type="InterPro" id="IPR001753">
    <property type="entry name" value="Enoyl-CoA_hydra/iso"/>
</dbReference>
<dbReference type="InterPro" id="IPR018376">
    <property type="entry name" value="Enoyl-CoA_hyd/isom_CS"/>
</dbReference>
<dbReference type="Gene3D" id="3.90.226.10">
    <property type="entry name" value="2-enoyl-CoA Hydratase, Chain A, domain 1"/>
    <property type="match status" value="1"/>
</dbReference>
<dbReference type="CDD" id="cd06558">
    <property type="entry name" value="crotonase-like"/>
    <property type="match status" value="1"/>
</dbReference>
<comment type="caution">
    <text evidence="3">The sequence shown here is derived from an EMBL/GenBank/DDBJ whole genome shotgun (WGS) entry which is preliminary data.</text>
</comment>
<reference evidence="3 4" key="1">
    <citation type="submission" date="2019-03" db="EMBL/GenBank/DDBJ databases">
        <title>Genomic Encyclopedia of Type Strains, Phase IV (KMG-IV): sequencing the most valuable type-strain genomes for metagenomic binning, comparative biology and taxonomic classification.</title>
        <authorList>
            <person name="Goeker M."/>
        </authorList>
    </citation>
    <scope>NUCLEOTIDE SEQUENCE [LARGE SCALE GENOMIC DNA]</scope>
    <source>
        <strain evidence="3 4">DSM 25059</strain>
    </source>
</reference>
<dbReference type="PROSITE" id="PS00166">
    <property type="entry name" value="ENOYL_COA_HYDRATASE"/>
    <property type="match status" value="1"/>
</dbReference>
<dbReference type="AlphaFoldDB" id="A0A4R6G016"/>
<dbReference type="InterPro" id="IPR029045">
    <property type="entry name" value="ClpP/crotonase-like_dom_sf"/>
</dbReference>
<accession>A0A4R6G016</accession>
<evidence type="ECO:0000313" key="3">
    <source>
        <dbReference type="EMBL" id="TDN86794.1"/>
    </source>
</evidence>
<dbReference type="GO" id="GO:0003824">
    <property type="term" value="F:catalytic activity"/>
    <property type="evidence" value="ECO:0007669"/>
    <property type="project" value="InterPro"/>
</dbReference>
<proteinExistence type="inferred from homology"/>
<sequence length="245" mass="25405">MTVFTLRFEETLALIGIDRAEARNAVPLAGWRELAVICETISNRAPDAVLLRSEAADIFSAGADIGEFPSLRDEPAQRVAFREAMATGIGALAALPMPVIAAVDGGCFGAGVALMLGCDICVAGREARFATTPARLGLSYPGSDVARLVDRVGKGFASLMLFTGEAIDADRAVAAGLADLLAEDAGAAALALARTIARNDGGAVAALKAVLRDPLAPGHASAFDARFGSAGFERRMTEFLERKRG</sequence>
<gene>
    <name evidence="3" type="ORF">EV664_101371</name>
</gene>
<protein>
    <submittedName>
        <fullName evidence="3">Enoyl-CoA hydratase/carnithine racemase</fullName>
    </submittedName>
</protein>
<dbReference type="SUPFAM" id="SSF52096">
    <property type="entry name" value="ClpP/crotonase"/>
    <property type="match status" value="1"/>
</dbReference>
<dbReference type="Proteomes" id="UP000295493">
    <property type="component" value="Unassembled WGS sequence"/>
</dbReference>
<dbReference type="PANTHER" id="PTHR11941:SF127">
    <property type="entry name" value="ENOYL-COA HYDRATASE ECHA18 (ENOYL HYDRASE) (UNSATURATED ACYL-COA HYDRATASE) (CROTONASE)-RELATED"/>
    <property type="match status" value="1"/>
</dbReference>